<dbReference type="AlphaFoldDB" id="A0A914Z4V3"/>
<dbReference type="InterPro" id="IPR013783">
    <property type="entry name" value="Ig-like_fold"/>
</dbReference>
<evidence type="ECO:0000313" key="2">
    <source>
        <dbReference type="WBParaSite" id="PSU_v2.g6928.t1"/>
    </source>
</evidence>
<reference evidence="2" key="1">
    <citation type="submission" date="2022-11" db="UniProtKB">
        <authorList>
            <consortium name="WormBaseParasite"/>
        </authorList>
    </citation>
    <scope>IDENTIFICATION</scope>
</reference>
<dbReference type="Proteomes" id="UP000887577">
    <property type="component" value="Unplaced"/>
</dbReference>
<sequence length="347" mass="39518">MAQFGPSQSSILNGDKSKATATELQEGIYKFEFIVVDDGGLNSSSIVFINVERSHNQPPIALAKNVTLTLPRTIVALNGSLSTDDAGIVEYKWTPYDNVPACISPLDNSETQSVLFLNGLVEGEFLFNLTVFDQQKASDTVTITLTIKNGEERLNSVEIYMDQKIEDITYRLRRKFEGRLSAALTAQISEASTVFVHFTDFGQDPKTGNLRVVFHAEYSLEDLTTRQARDLTTPPKLEVVEVRRAVKILQKENVMIQEFSIKQIEPLSALRRKFQRYPICNRLIPCLKDAKDRFKRKRFRRKKRYERLDSDSNKAVINMMSSSSLNSESDDESLFEAKTLRERNIRE</sequence>
<dbReference type="WBParaSite" id="PSU_v2.g6928.t1">
    <property type="protein sequence ID" value="PSU_v2.g6928.t1"/>
    <property type="gene ID" value="PSU_v2.g6928"/>
</dbReference>
<evidence type="ECO:0000313" key="1">
    <source>
        <dbReference type="Proteomes" id="UP000887577"/>
    </source>
</evidence>
<name>A0A914Z4V3_9BILA</name>
<organism evidence="1 2">
    <name type="scientific">Panagrolaimus superbus</name>
    <dbReference type="NCBI Taxonomy" id="310955"/>
    <lineage>
        <taxon>Eukaryota</taxon>
        <taxon>Metazoa</taxon>
        <taxon>Ecdysozoa</taxon>
        <taxon>Nematoda</taxon>
        <taxon>Chromadorea</taxon>
        <taxon>Rhabditida</taxon>
        <taxon>Tylenchina</taxon>
        <taxon>Panagrolaimomorpha</taxon>
        <taxon>Panagrolaimoidea</taxon>
        <taxon>Panagrolaimidae</taxon>
        <taxon>Panagrolaimus</taxon>
    </lineage>
</organism>
<proteinExistence type="predicted"/>
<dbReference type="GO" id="GO:0001764">
    <property type="term" value="P:neuron migration"/>
    <property type="evidence" value="ECO:0007669"/>
    <property type="project" value="TreeGrafter"/>
</dbReference>
<dbReference type="InterPro" id="IPR029865">
    <property type="entry name" value="KIAA0319-like"/>
</dbReference>
<dbReference type="PANTHER" id="PTHR46182:SF2">
    <property type="entry name" value="FI19480P1"/>
    <property type="match status" value="1"/>
</dbReference>
<dbReference type="Pfam" id="PF22352">
    <property type="entry name" value="K319L-like_PKD"/>
    <property type="match status" value="1"/>
</dbReference>
<keyword evidence="1" id="KW-1185">Reference proteome</keyword>
<dbReference type="InterPro" id="IPR035986">
    <property type="entry name" value="PKD_dom_sf"/>
</dbReference>
<dbReference type="GO" id="GO:0031410">
    <property type="term" value="C:cytoplasmic vesicle"/>
    <property type="evidence" value="ECO:0007669"/>
    <property type="project" value="TreeGrafter"/>
</dbReference>
<dbReference type="SUPFAM" id="SSF49299">
    <property type="entry name" value="PKD domain"/>
    <property type="match status" value="1"/>
</dbReference>
<dbReference type="PANTHER" id="PTHR46182">
    <property type="entry name" value="FI19480P1"/>
    <property type="match status" value="1"/>
</dbReference>
<dbReference type="Gene3D" id="2.60.40.10">
    <property type="entry name" value="Immunoglobulins"/>
    <property type="match status" value="2"/>
</dbReference>
<dbReference type="GO" id="GO:0016020">
    <property type="term" value="C:membrane"/>
    <property type="evidence" value="ECO:0007669"/>
    <property type="project" value="TreeGrafter"/>
</dbReference>
<accession>A0A914Z4V3</accession>
<protein>
    <submittedName>
        <fullName evidence="2">PKD/REJ-like domain-containing protein</fullName>
    </submittedName>
</protein>